<dbReference type="Proteomes" id="UP001345013">
    <property type="component" value="Unassembled WGS sequence"/>
</dbReference>
<reference evidence="3 4" key="1">
    <citation type="submission" date="2023-08" db="EMBL/GenBank/DDBJ databases">
        <title>Black Yeasts Isolated from many extreme environments.</title>
        <authorList>
            <person name="Coleine C."/>
            <person name="Stajich J.E."/>
            <person name="Selbmann L."/>
        </authorList>
    </citation>
    <scope>NUCLEOTIDE SEQUENCE [LARGE SCALE GENOMIC DNA]</scope>
    <source>
        <strain evidence="3 4">CCFEE 5885</strain>
    </source>
</reference>
<evidence type="ECO:0000259" key="2">
    <source>
        <dbReference type="Pfam" id="PF07859"/>
    </source>
</evidence>
<feature type="region of interest" description="Disordered" evidence="1">
    <location>
        <begin position="353"/>
        <end position="415"/>
    </location>
</feature>
<gene>
    <name evidence="3" type="ORF">LTR24_004649</name>
</gene>
<dbReference type="Pfam" id="PF07859">
    <property type="entry name" value="Abhydrolase_3"/>
    <property type="match status" value="1"/>
</dbReference>
<sequence>MSFMTFQNILTPFIQHLPRPISASNFQPAEALYRISIDLMLCAFGSCFGVVPSEQYEYLHGVSSTRCRQDEIISLKVGGNGFIDLKITKPIRRTHFNNILVKFPPGPLPGAREPEQALFESATQLSKSFHDATIVDVQYRLRPGPRPQDAQPEPDHRFPTPVHDVFTAWDYITGELASQNTTLEGSKICLCGSHIGGALALTLALTNPSLVHAVVVENPLVDWVILDELAAYSTENSKANISTQKTARHDSREATAASARALVQLRTSLFRTPSGYFDHFASPILFLRAPGRDTPLTKTAAPVDTGPRFVEGTPMRYGEEDDEVGIVEYDGRPDFGPYDDDWHAIETKRIREQEYRHDTVSSNATSTPTGSQQSASSGDQHSASAGSSTASSPQDVTPRRRKVLRRWPPNAQPEDVTLPQINIFLTRPAPSRVGDHDRYQTADITPVTWPQGMELAELLRRACFWGRDQTFADERVVVSEHDPAAPHLERQDQVIRWLQAKFDEKTLMRTCSPLTSDTV</sequence>
<feature type="domain" description="Alpha/beta hydrolase fold-3" evidence="2">
    <location>
        <begin position="154"/>
        <end position="241"/>
    </location>
</feature>
<dbReference type="SUPFAM" id="SSF53474">
    <property type="entry name" value="alpha/beta-Hydrolases"/>
    <property type="match status" value="1"/>
</dbReference>
<comment type="caution">
    <text evidence="3">The sequence shown here is derived from an EMBL/GenBank/DDBJ whole genome shotgun (WGS) entry which is preliminary data.</text>
</comment>
<accession>A0ABR0KB67</accession>
<dbReference type="EMBL" id="JAVRRG010000049">
    <property type="protein sequence ID" value="KAK5092990.1"/>
    <property type="molecule type" value="Genomic_DNA"/>
</dbReference>
<feature type="compositionally biased region" description="Low complexity" evidence="1">
    <location>
        <begin position="382"/>
        <end position="392"/>
    </location>
</feature>
<evidence type="ECO:0000256" key="1">
    <source>
        <dbReference type="SAM" id="MobiDB-lite"/>
    </source>
</evidence>
<name>A0ABR0KB67_9EURO</name>
<proteinExistence type="predicted"/>
<dbReference type="InterPro" id="IPR029058">
    <property type="entry name" value="AB_hydrolase_fold"/>
</dbReference>
<evidence type="ECO:0000313" key="4">
    <source>
        <dbReference type="Proteomes" id="UP001345013"/>
    </source>
</evidence>
<protein>
    <recommendedName>
        <fullName evidence="2">Alpha/beta hydrolase fold-3 domain-containing protein</fullName>
    </recommendedName>
</protein>
<dbReference type="Gene3D" id="3.40.50.1820">
    <property type="entry name" value="alpha/beta hydrolase"/>
    <property type="match status" value="1"/>
</dbReference>
<feature type="compositionally biased region" description="Polar residues" evidence="1">
    <location>
        <begin position="360"/>
        <end position="381"/>
    </location>
</feature>
<dbReference type="InterPro" id="IPR013094">
    <property type="entry name" value="AB_hydrolase_3"/>
</dbReference>
<keyword evidence="4" id="KW-1185">Reference proteome</keyword>
<evidence type="ECO:0000313" key="3">
    <source>
        <dbReference type="EMBL" id="KAK5092990.1"/>
    </source>
</evidence>
<organism evidence="3 4">
    <name type="scientific">Lithohypha guttulata</name>
    <dbReference type="NCBI Taxonomy" id="1690604"/>
    <lineage>
        <taxon>Eukaryota</taxon>
        <taxon>Fungi</taxon>
        <taxon>Dikarya</taxon>
        <taxon>Ascomycota</taxon>
        <taxon>Pezizomycotina</taxon>
        <taxon>Eurotiomycetes</taxon>
        <taxon>Chaetothyriomycetidae</taxon>
        <taxon>Chaetothyriales</taxon>
        <taxon>Trichomeriaceae</taxon>
        <taxon>Lithohypha</taxon>
    </lineage>
</organism>